<evidence type="ECO:0000313" key="6">
    <source>
        <dbReference type="EMBL" id="EWC64081.1"/>
    </source>
</evidence>
<evidence type="ECO:0000256" key="3">
    <source>
        <dbReference type="ARBA" id="ARBA00023125"/>
    </source>
</evidence>
<evidence type="ECO:0000259" key="5">
    <source>
        <dbReference type="PROSITE" id="PS50931"/>
    </source>
</evidence>
<accession>W7J533</accession>
<organism evidence="6 7">
    <name type="scientific">Actinokineospora spheciospongiae</name>
    <dbReference type="NCBI Taxonomy" id="909613"/>
    <lineage>
        <taxon>Bacteria</taxon>
        <taxon>Bacillati</taxon>
        <taxon>Actinomycetota</taxon>
        <taxon>Actinomycetes</taxon>
        <taxon>Pseudonocardiales</taxon>
        <taxon>Pseudonocardiaceae</taxon>
        <taxon>Actinokineospora</taxon>
    </lineage>
</organism>
<dbReference type="GO" id="GO:0005829">
    <property type="term" value="C:cytosol"/>
    <property type="evidence" value="ECO:0007669"/>
    <property type="project" value="TreeGrafter"/>
</dbReference>
<gene>
    <name evidence="6" type="ORF">UO65_0608</name>
</gene>
<dbReference type="PATRIC" id="fig|909613.9.peg.623"/>
<dbReference type="OrthoDB" id="3181812at2"/>
<evidence type="ECO:0000256" key="1">
    <source>
        <dbReference type="ARBA" id="ARBA00009437"/>
    </source>
</evidence>
<name>W7J533_9PSEU</name>
<dbReference type="PRINTS" id="PR00039">
    <property type="entry name" value="HTHLYSR"/>
</dbReference>
<sequence length="295" mass="30175">MELRQLEYFVAVVEAGGFTRAAERVRVAQPGISAQIRKLEREFGQPLLDRSARVVRLTEAGEAVLPHARAALGAVEDARLAVDELVGLVRGHVAVGAVTSHAVDLPSLLAAFHDAHPGVEMTLVEGSSDVLVERLRAGTLDAAIVSLGPNPPADLDTLVVADEAIAAAVGHGHPLAARSSVRLAELGGLPLISLPPGTGIRSHLDAACAAAGFTPAVAFEAGDPVLLAQLAARGLGVAILPDSLARSRPDLHPLAITSPALGGRLAFAWRATGPGSPAGRALLALARRALEVVGG</sequence>
<feature type="domain" description="HTH lysR-type" evidence="5">
    <location>
        <begin position="1"/>
        <end position="58"/>
    </location>
</feature>
<dbReference type="PANTHER" id="PTHR30419">
    <property type="entry name" value="HTH-TYPE TRANSCRIPTIONAL REGULATOR YBHD"/>
    <property type="match status" value="1"/>
</dbReference>
<dbReference type="InterPro" id="IPR000847">
    <property type="entry name" value="LysR_HTH_N"/>
</dbReference>
<dbReference type="GO" id="GO:0003700">
    <property type="term" value="F:DNA-binding transcription factor activity"/>
    <property type="evidence" value="ECO:0007669"/>
    <property type="project" value="InterPro"/>
</dbReference>
<dbReference type="Gene3D" id="1.10.10.10">
    <property type="entry name" value="Winged helix-like DNA-binding domain superfamily/Winged helix DNA-binding domain"/>
    <property type="match status" value="1"/>
</dbReference>
<dbReference type="FunFam" id="1.10.10.10:FF:000001">
    <property type="entry name" value="LysR family transcriptional regulator"/>
    <property type="match status" value="1"/>
</dbReference>
<evidence type="ECO:0000256" key="2">
    <source>
        <dbReference type="ARBA" id="ARBA00023015"/>
    </source>
</evidence>
<dbReference type="SUPFAM" id="SSF53850">
    <property type="entry name" value="Periplasmic binding protein-like II"/>
    <property type="match status" value="1"/>
</dbReference>
<proteinExistence type="inferred from homology"/>
<dbReference type="EMBL" id="AYXG01000024">
    <property type="protein sequence ID" value="EWC64081.1"/>
    <property type="molecule type" value="Genomic_DNA"/>
</dbReference>
<dbReference type="InterPro" id="IPR005119">
    <property type="entry name" value="LysR_subst-bd"/>
</dbReference>
<dbReference type="STRING" id="909613.UO65_0608"/>
<dbReference type="Pfam" id="PF03466">
    <property type="entry name" value="LysR_substrate"/>
    <property type="match status" value="1"/>
</dbReference>
<keyword evidence="4" id="KW-0804">Transcription</keyword>
<dbReference type="Pfam" id="PF00126">
    <property type="entry name" value="HTH_1"/>
    <property type="match status" value="1"/>
</dbReference>
<dbReference type="PROSITE" id="PS50931">
    <property type="entry name" value="HTH_LYSR"/>
    <property type="match status" value="1"/>
</dbReference>
<dbReference type="Gene3D" id="3.40.190.290">
    <property type="match status" value="1"/>
</dbReference>
<reference evidence="6 7" key="1">
    <citation type="journal article" date="2014" name="Genome Announc.">
        <title>Draft Genome Sequence of the Antitrypanosomally Active Sponge-Associated Bacterium Actinokineospora sp. Strain EG49.</title>
        <authorList>
            <person name="Harjes J."/>
            <person name="Ryu T."/>
            <person name="Abdelmohsen U.R."/>
            <person name="Moitinho-Silva L."/>
            <person name="Horn H."/>
            <person name="Ravasi T."/>
            <person name="Hentschel U."/>
        </authorList>
    </citation>
    <scope>NUCLEOTIDE SEQUENCE [LARGE SCALE GENOMIC DNA]</scope>
    <source>
        <strain evidence="6 7">EG49</strain>
    </source>
</reference>
<keyword evidence="2" id="KW-0805">Transcription regulation</keyword>
<dbReference type="AlphaFoldDB" id="W7J533"/>
<evidence type="ECO:0000313" key="7">
    <source>
        <dbReference type="Proteomes" id="UP000019277"/>
    </source>
</evidence>
<comment type="caution">
    <text evidence="6">The sequence shown here is derived from an EMBL/GenBank/DDBJ whole genome shotgun (WGS) entry which is preliminary data.</text>
</comment>
<keyword evidence="7" id="KW-1185">Reference proteome</keyword>
<dbReference type="InterPro" id="IPR036388">
    <property type="entry name" value="WH-like_DNA-bd_sf"/>
</dbReference>
<dbReference type="eggNOG" id="COG0583">
    <property type="taxonomic scope" value="Bacteria"/>
</dbReference>
<evidence type="ECO:0000256" key="4">
    <source>
        <dbReference type="ARBA" id="ARBA00023163"/>
    </source>
</evidence>
<dbReference type="InterPro" id="IPR050950">
    <property type="entry name" value="HTH-type_LysR_regulators"/>
</dbReference>
<dbReference type="SUPFAM" id="SSF46785">
    <property type="entry name" value="Winged helix' DNA-binding domain"/>
    <property type="match status" value="1"/>
</dbReference>
<dbReference type="InterPro" id="IPR036390">
    <property type="entry name" value="WH_DNA-bd_sf"/>
</dbReference>
<keyword evidence="3" id="KW-0238">DNA-binding</keyword>
<dbReference type="Proteomes" id="UP000019277">
    <property type="component" value="Unassembled WGS sequence"/>
</dbReference>
<protein>
    <submittedName>
        <fullName evidence="6">Chromosome initiation inhibitor</fullName>
    </submittedName>
</protein>
<dbReference type="RefSeq" id="WP_035278477.1">
    <property type="nucleotide sequence ID" value="NZ_AYXG01000024.1"/>
</dbReference>
<comment type="similarity">
    <text evidence="1">Belongs to the LysR transcriptional regulatory family.</text>
</comment>
<dbReference type="GO" id="GO:0003677">
    <property type="term" value="F:DNA binding"/>
    <property type="evidence" value="ECO:0007669"/>
    <property type="project" value="UniProtKB-KW"/>
</dbReference>